<dbReference type="RefSeq" id="WP_100511657.1">
    <property type="nucleotide sequence ID" value="NZ_PEBI01000005.1"/>
</dbReference>
<evidence type="ECO:0000256" key="1">
    <source>
        <dbReference type="ARBA" id="ARBA00022679"/>
    </source>
</evidence>
<evidence type="ECO:0000259" key="7">
    <source>
        <dbReference type="Pfam" id="PF08335"/>
    </source>
</evidence>
<evidence type="ECO:0000259" key="6">
    <source>
        <dbReference type="Pfam" id="PF01966"/>
    </source>
</evidence>
<dbReference type="InterPro" id="IPR010043">
    <property type="entry name" value="UTase/UR"/>
</dbReference>
<keyword evidence="5" id="KW-0511">Multifunctional enzyme</keyword>
<dbReference type="AlphaFoldDB" id="A0A2M9H6L6"/>
<keyword evidence="1 8" id="KW-0808">Transferase</keyword>
<evidence type="ECO:0000313" key="9">
    <source>
        <dbReference type="Proteomes" id="UP000229095"/>
    </source>
</evidence>
<dbReference type="GO" id="GO:0008773">
    <property type="term" value="F:[protein-PII] uridylyltransferase activity"/>
    <property type="evidence" value="ECO:0007669"/>
    <property type="project" value="InterPro"/>
</dbReference>
<dbReference type="PANTHER" id="PTHR47320">
    <property type="entry name" value="BIFUNCTIONAL URIDYLYLTRANSFERASE/URIDYLYL-REMOVING ENZYME"/>
    <property type="match status" value="1"/>
</dbReference>
<keyword evidence="4" id="KW-0460">Magnesium</keyword>
<dbReference type="Gene3D" id="1.10.3090.10">
    <property type="entry name" value="cca-adding enzyme, domain 2"/>
    <property type="match status" value="1"/>
</dbReference>
<dbReference type="SUPFAM" id="SSF81301">
    <property type="entry name" value="Nucleotidyltransferase"/>
    <property type="match status" value="1"/>
</dbReference>
<feature type="domain" description="HD" evidence="6">
    <location>
        <begin position="453"/>
        <end position="537"/>
    </location>
</feature>
<evidence type="ECO:0000256" key="3">
    <source>
        <dbReference type="ARBA" id="ARBA00022801"/>
    </source>
</evidence>
<name>A0A2M9H6L6_9BIFI</name>
<keyword evidence="2 8" id="KW-0548">Nucleotidyltransferase</keyword>
<accession>A0A2M9H6L6</accession>
<dbReference type="OrthoDB" id="9758038at2"/>
<dbReference type="InterPro" id="IPR013546">
    <property type="entry name" value="PII_UdlTrfase/GS_AdlTrfase"/>
</dbReference>
<dbReference type="CDD" id="cd05401">
    <property type="entry name" value="NT_GlnE_GlnD_like"/>
    <property type="match status" value="1"/>
</dbReference>
<dbReference type="Pfam" id="PF01966">
    <property type="entry name" value="HD"/>
    <property type="match status" value="1"/>
</dbReference>
<dbReference type="GO" id="GO:0016787">
    <property type="term" value="F:hydrolase activity"/>
    <property type="evidence" value="ECO:0007669"/>
    <property type="project" value="UniProtKB-KW"/>
</dbReference>
<dbReference type="PANTHER" id="PTHR47320:SF1">
    <property type="entry name" value="BIFUNCTIONAL URIDYLYLTRANSFERASE_URIDYLYL-REMOVING ENZYME"/>
    <property type="match status" value="1"/>
</dbReference>
<keyword evidence="3" id="KW-0378">Hydrolase</keyword>
<dbReference type="Pfam" id="PF08335">
    <property type="entry name" value="GlnD_UR_UTase"/>
    <property type="match status" value="1"/>
</dbReference>
<keyword evidence="9" id="KW-1185">Reference proteome</keyword>
<dbReference type="InterPro" id="IPR043519">
    <property type="entry name" value="NT_sf"/>
</dbReference>
<reference evidence="8 9" key="1">
    <citation type="submission" date="2017-10" db="EMBL/GenBank/DDBJ databases">
        <title>Draft genome sequences of strains TRE 1, TRE 9, TRE H and TRI 7, isolated from tamarins, belonging to four potential novel Bifidobacterium species.</title>
        <authorList>
            <person name="Mattarelli P."/>
            <person name="Modesto M."/>
            <person name="Puglisi E."/>
            <person name="Morelli L."/>
            <person name="Spezio C."/>
            <person name="Bonetti A."/>
            <person name="Sandri C."/>
        </authorList>
    </citation>
    <scope>NUCLEOTIDE SEQUENCE [LARGE SCALE GENOMIC DNA]</scope>
    <source>
        <strain evidence="9">TRE1</strain>
    </source>
</reference>
<protein>
    <submittedName>
        <fullName evidence="8">Protein-PII uridylyltransferase</fullName>
    </submittedName>
</protein>
<evidence type="ECO:0000313" key="8">
    <source>
        <dbReference type="EMBL" id="PJM72427.1"/>
    </source>
</evidence>
<dbReference type="InterPro" id="IPR006674">
    <property type="entry name" value="HD_domain"/>
</dbReference>
<dbReference type="EMBL" id="PEBI01000005">
    <property type="protein sequence ID" value="PJM72427.1"/>
    <property type="molecule type" value="Genomic_DNA"/>
</dbReference>
<dbReference type="Proteomes" id="UP000229095">
    <property type="component" value="Unassembled WGS sequence"/>
</dbReference>
<gene>
    <name evidence="8" type="ORF">CS006_09845</name>
</gene>
<dbReference type="SUPFAM" id="SSF109604">
    <property type="entry name" value="HD-domain/PDEase-like"/>
    <property type="match status" value="1"/>
</dbReference>
<comment type="caution">
    <text evidence="8">The sequence shown here is derived from an EMBL/GenBank/DDBJ whole genome shotgun (WGS) entry which is preliminary data.</text>
</comment>
<feature type="domain" description="PII-uridylyltransferase/Glutamine-synthetase adenylyltransferase" evidence="7">
    <location>
        <begin position="176"/>
        <end position="273"/>
    </location>
</feature>
<sequence length="620" mass="68218">MASAVDGLKARLVAVSQPDDDGVYRDGAAKRAKRVDIVLESLRQLWADAIASMGADAPDHGVGLAAVGSLARRQIGPCSDLDLVLIYDAHAISDANVTKLADKLWYPLWDSGLDLDHSVRTKQQCEAVTDSDLPAAMGWLDVLPVAGDTDLIQSTSDSILSRWRKAARKRLPELTDSAKERFDRFGQLPYLNQPDIKEARGGLRDTVLVSALATSWLADRPHGSYDDAVEHLLDARDCIHLAANKDTNMLLPAYQVKVAKMMGLSDPTIPDPDQRDGESIENMQTVLARYGRRIAFALDSTASRAAHSLTHEQPRFSFFQIFQPRGGGRREAPRFDIIAEGVARHEGEAVLAPGADPTRDRTLALRVAVAAAENNLPIAPGTLTNIKRCALRDTAWTPESRDRFVRLLATGPALLRTWEELDFVDIPGRLIPEWLGIRNRPSASAAHRYTIDRHMVEVVSRLGRTAPTGERYDDEHYTVLLMAGILHDIGKRPRIADHAAEGARHVPAIMKRMKFDEKAIDMVTTLVREHLTLSEFASTKSPDDEQATTELAARLGNDPLMLDMLFDLTRADGSSLGATAGEQITKKYGWSKWRASLVGAMYGAARADAVRARRTRTDAQ</sequence>
<evidence type="ECO:0000256" key="5">
    <source>
        <dbReference type="ARBA" id="ARBA00023268"/>
    </source>
</evidence>
<proteinExistence type="predicted"/>
<evidence type="ECO:0000256" key="4">
    <source>
        <dbReference type="ARBA" id="ARBA00022842"/>
    </source>
</evidence>
<organism evidence="8 9">
    <name type="scientific">Bifidobacterium primatium</name>
    <dbReference type="NCBI Taxonomy" id="2045438"/>
    <lineage>
        <taxon>Bacteria</taxon>
        <taxon>Bacillati</taxon>
        <taxon>Actinomycetota</taxon>
        <taxon>Actinomycetes</taxon>
        <taxon>Bifidobacteriales</taxon>
        <taxon>Bifidobacteriaceae</taxon>
        <taxon>Bifidobacterium</taxon>
    </lineage>
</organism>
<evidence type="ECO:0000256" key="2">
    <source>
        <dbReference type="ARBA" id="ARBA00022695"/>
    </source>
</evidence>